<accession>A0A1N6HG92</accession>
<gene>
    <name evidence="1" type="ORF">SAMN02745161_2189</name>
</gene>
<dbReference type="RefSeq" id="WP_074216952.1">
    <property type="nucleotide sequence ID" value="NZ_FSRG01000005.1"/>
</dbReference>
<protein>
    <submittedName>
        <fullName evidence="1">Uncharacterized protein</fullName>
    </submittedName>
</protein>
<dbReference type="Proteomes" id="UP000184694">
    <property type="component" value="Unassembled WGS sequence"/>
</dbReference>
<dbReference type="OrthoDB" id="5459697at2"/>
<reference evidence="2" key="1">
    <citation type="submission" date="2016-11" db="EMBL/GenBank/DDBJ databases">
        <authorList>
            <person name="Varghese N."/>
            <person name="Submissions S."/>
        </authorList>
    </citation>
    <scope>NUCLEOTIDE SEQUENCE [LARGE SCALE GENOMIC DNA]</scope>
    <source>
        <strain evidence="2">DSM 17456</strain>
    </source>
</reference>
<evidence type="ECO:0000313" key="1">
    <source>
        <dbReference type="EMBL" id="SIO18756.1"/>
    </source>
</evidence>
<name>A0A1N6HG92_9BACT</name>
<keyword evidence="2" id="KW-1185">Reference proteome</keyword>
<dbReference type="STRING" id="1121457.SAMN02745161_2189"/>
<proteinExistence type="predicted"/>
<dbReference type="EMBL" id="FSRG01000005">
    <property type="protein sequence ID" value="SIO18756.1"/>
    <property type="molecule type" value="Genomic_DNA"/>
</dbReference>
<dbReference type="AlphaFoldDB" id="A0A1N6HG92"/>
<sequence length="111" mass="12859">MFAWLANAFRSIKDSIRYKEKVSPEAIRVLASELRELAQMAEMFANEEATPMDRIKRIQSETGQLIELTSRAEFRRLSVQRRLELHESLVDSKRHLLNTMQATPVATDVIQ</sequence>
<organism evidence="1 2">
    <name type="scientific">Halodesulfovibrio marinisediminis DSM 17456</name>
    <dbReference type="NCBI Taxonomy" id="1121457"/>
    <lineage>
        <taxon>Bacteria</taxon>
        <taxon>Pseudomonadati</taxon>
        <taxon>Thermodesulfobacteriota</taxon>
        <taxon>Desulfovibrionia</taxon>
        <taxon>Desulfovibrionales</taxon>
        <taxon>Desulfovibrionaceae</taxon>
        <taxon>Halodesulfovibrio</taxon>
    </lineage>
</organism>
<evidence type="ECO:0000313" key="2">
    <source>
        <dbReference type="Proteomes" id="UP000184694"/>
    </source>
</evidence>